<reference evidence="1" key="2">
    <citation type="submission" date="2020-07" db="EMBL/GenBank/DDBJ databases">
        <authorList>
            <person name="Vera ALvarez R."/>
            <person name="Arias-Moreno D.M."/>
            <person name="Jimenez-Jacinto V."/>
            <person name="Jimenez-Bremont J.F."/>
            <person name="Swaminathan K."/>
            <person name="Moose S.P."/>
            <person name="Guerrero-Gonzalez M.L."/>
            <person name="Marino-Ramirez L."/>
            <person name="Landsman D."/>
            <person name="Rodriguez-Kessler M."/>
            <person name="Delgado-Sanchez P."/>
        </authorList>
    </citation>
    <scope>NUCLEOTIDE SEQUENCE</scope>
    <source>
        <tissue evidence="1">Cladode</tissue>
    </source>
</reference>
<evidence type="ECO:0000313" key="1">
    <source>
        <dbReference type="EMBL" id="MBA4644701.1"/>
    </source>
</evidence>
<dbReference type="EMBL" id="GISG01139487">
    <property type="protein sequence ID" value="MBA4644701.1"/>
    <property type="molecule type" value="Transcribed_RNA"/>
</dbReference>
<sequence length="171" mass="19114">MAGINHVDKGITHIAFILEINWQVDEIVSSTMALINSSHKHLGRVLVRNVLYHQCCSVVLPTLDAVNIKFILFPVTRSGTTFTSTASSSFAARVKQTSHSQLAPCRMHCTSLAIGQTDISRRDRKVHTSSTDMRKHAMGYKIHLMQTVPTSREPQITKRTMAEGRGFRRSP</sequence>
<proteinExistence type="predicted"/>
<name>A0A7C9DJJ9_OPUST</name>
<dbReference type="AlphaFoldDB" id="A0A7C9DJJ9"/>
<reference evidence="1" key="1">
    <citation type="journal article" date="2013" name="J. Plant Res.">
        <title>Effect of fungi and light on seed germination of three Opuntia species from semiarid lands of central Mexico.</title>
        <authorList>
            <person name="Delgado-Sanchez P."/>
            <person name="Jimenez-Bremont J.F."/>
            <person name="Guerrero-Gonzalez Mde L."/>
            <person name="Flores J."/>
        </authorList>
    </citation>
    <scope>NUCLEOTIDE SEQUENCE</scope>
    <source>
        <tissue evidence="1">Cladode</tissue>
    </source>
</reference>
<organism evidence="1">
    <name type="scientific">Opuntia streptacantha</name>
    <name type="common">Prickly pear cactus</name>
    <name type="synonym">Opuntia cardona</name>
    <dbReference type="NCBI Taxonomy" id="393608"/>
    <lineage>
        <taxon>Eukaryota</taxon>
        <taxon>Viridiplantae</taxon>
        <taxon>Streptophyta</taxon>
        <taxon>Embryophyta</taxon>
        <taxon>Tracheophyta</taxon>
        <taxon>Spermatophyta</taxon>
        <taxon>Magnoliopsida</taxon>
        <taxon>eudicotyledons</taxon>
        <taxon>Gunneridae</taxon>
        <taxon>Pentapetalae</taxon>
        <taxon>Caryophyllales</taxon>
        <taxon>Cactineae</taxon>
        <taxon>Cactaceae</taxon>
        <taxon>Opuntioideae</taxon>
        <taxon>Opuntia</taxon>
    </lineage>
</organism>
<protein>
    <submittedName>
        <fullName evidence="1">Uncharacterized protein</fullName>
    </submittedName>
</protein>
<accession>A0A7C9DJJ9</accession>